<evidence type="ECO:0000313" key="2">
    <source>
        <dbReference type="EMBL" id="QNT70765.1"/>
    </source>
</evidence>
<proteinExistence type="predicted"/>
<sequence length="60" mass="6857">MSQRRIGQQSFGFGNGSTARRSSLDDLAKLIMETYLPRTAPMVRSAIRKLELQRRKTESD</sequence>
<protein>
    <submittedName>
        <fullName evidence="2">Uncharacterized protein</fullName>
    </submittedName>
</protein>
<feature type="region of interest" description="Disordered" evidence="1">
    <location>
        <begin position="1"/>
        <end position="20"/>
    </location>
</feature>
<dbReference type="AlphaFoldDB" id="A0A7H1N4X9"/>
<dbReference type="RefSeq" id="WP_190261233.1">
    <property type="nucleotide sequence ID" value="NZ_CP053923.1"/>
</dbReference>
<gene>
    <name evidence="2" type="ORF">HQ394_17380</name>
</gene>
<accession>A0A7H1N4X9</accession>
<dbReference type="KEGG" id="dvn:HQ394_17380"/>
<organism evidence="2 3">
    <name type="scientific">Defluviicoccus vanus</name>
    <dbReference type="NCBI Taxonomy" id="111831"/>
    <lineage>
        <taxon>Bacteria</taxon>
        <taxon>Pseudomonadati</taxon>
        <taxon>Pseudomonadota</taxon>
        <taxon>Alphaproteobacteria</taxon>
        <taxon>Rhodospirillales</taxon>
        <taxon>Rhodospirillaceae</taxon>
        <taxon>Defluviicoccus</taxon>
    </lineage>
</organism>
<dbReference type="Proteomes" id="UP000516369">
    <property type="component" value="Chromosome"/>
</dbReference>
<reference evidence="2 3" key="1">
    <citation type="submission" date="2020-05" db="EMBL/GenBank/DDBJ databases">
        <title>Complete closed genome sequence of Defluviicoccus vanus.</title>
        <authorList>
            <person name="Bessarab I."/>
            <person name="Arumugam K."/>
            <person name="Maszenan A.M."/>
            <person name="Seviour R.J."/>
            <person name="Williams R.B."/>
        </authorList>
    </citation>
    <scope>NUCLEOTIDE SEQUENCE [LARGE SCALE GENOMIC DNA]</scope>
    <source>
        <strain evidence="2 3">Ben 114</strain>
    </source>
</reference>
<dbReference type="EMBL" id="CP053923">
    <property type="protein sequence ID" value="QNT70765.1"/>
    <property type="molecule type" value="Genomic_DNA"/>
</dbReference>
<name>A0A7H1N4X9_9PROT</name>
<evidence type="ECO:0000256" key="1">
    <source>
        <dbReference type="SAM" id="MobiDB-lite"/>
    </source>
</evidence>
<keyword evidence="3" id="KW-1185">Reference proteome</keyword>
<evidence type="ECO:0000313" key="3">
    <source>
        <dbReference type="Proteomes" id="UP000516369"/>
    </source>
</evidence>